<feature type="compositionally biased region" description="Basic residues" evidence="1">
    <location>
        <begin position="1"/>
        <end position="16"/>
    </location>
</feature>
<organism evidence="2 3">
    <name type="scientific">Alloalcanivorax gelatiniphagus</name>
    <dbReference type="NCBI Taxonomy" id="1194167"/>
    <lineage>
        <taxon>Bacteria</taxon>
        <taxon>Pseudomonadati</taxon>
        <taxon>Pseudomonadota</taxon>
        <taxon>Gammaproteobacteria</taxon>
        <taxon>Oceanospirillales</taxon>
        <taxon>Alcanivoracaceae</taxon>
        <taxon>Alloalcanivorax</taxon>
    </lineage>
</organism>
<evidence type="ECO:0000313" key="3">
    <source>
        <dbReference type="Proteomes" id="UP000739180"/>
    </source>
</evidence>
<feature type="region of interest" description="Disordered" evidence="1">
    <location>
        <begin position="1"/>
        <end position="38"/>
    </location>
</feature>
<evidence type="ECO:0000256" key="1">
    <source>
        <dbReference type="SAM" id="MobiDB-lite"/>
    </source>
</evidence>
<dbReference type="Proteomes" id="UP000739180">
    <property type="component" value="Unassembled WGS sequence"/>
</dbReference>
<comment type="caution">
    <text evidence="2">The sequence shown here is derived from an EMBL/GenBank/DDBJ whole genome shotgun (WGS) entry which is preliminary data.</text>
</comment>
<keyword evidence="3" id="KW-1185">Reference proteome</keyword>
<gene>
    <name evidence="2" type="ORF">FGS76_03025</name>
</gene>
<evidence type="ECO:0000313" key="2">
    <source>
        <dbReference type="EMBL" id="TMW14483.1"/>
    </source>
</evidence>
<accession>A0ABY2XPG7</accession>
<reference evidence="2 3" key="1">
    <citation type="submission" date="2019-05" db="EMBL/GenBank/DDBJ databases">
        <title>Genome of Alcanivorax gelatiniphagus, an oil degrading marine bacteria.</title>
        <authorList>
            <person name="Kwon K.K."/>
        </authorList>
    </citation>
    <scope>NUCLEOTIDE SEQUENCE [LARGE SCALE GENOMIC DNA]</scope>
    <source>
        <strain evidence="2 3">MEBiC 08158</strain>
    </source>
</reference>
<feature type="region of interest" description="Disordered" evidence="1">
    <location>
        <begin position="61"/>
        <end position="105"/>
    </location>
</feature>
<name>A0ABY2XPG7_9GAMM</name>
<protein>
    <submittedName>
        <fullName evidence="2">Uncharacterized protein</fullName>
    </submittedName>
</protein>
<proteinExistence type="predicted"/>
<dbReference type="EMBL" id="VCQT01000014">
    <property type="protein sequence ID" value="TMW14483.1"/>
    <property type="molecule type" value="Genomic_DNA"/>
</dbReference>
<sequence length="105" mass="10912">MSIVKRRQRPLPKRGHGGAATGNTQPCPAPASGTGGRRFSGQMWITLWIGCQERADNRVLPAPPPRCGAAGPAGFSGCPAGRRPGPGPDPRRGRRGPGPSGPGRW</sequence>